<evidence type="ECO:0000313" key="1">
    <source>
        <dbReference type="EMBL" id="KKG29107.1"/>
    </source>
</evidence>
<dbReference type="EMBL" id="JJPA01000196">
    <property type="protein sequence ID" value="KKG29107.1"/>
    <property type="molecule type" value="Genomic_DNA"/>
</dbReference>
<proteinExistence type="predicted"/>
<dbReference type="PANTHER" id="PTHR39662:SF1">
    <property type="entry name" value="DUF354 DOMAIN-CONTAINING PROTEIN"/>
    <property type="match status" value="1"/>
</dbReference>
<name>A0A0F8DLD2_METMZ</name>
<evidence type="ECO:0008006" key="3">
    <source>
        <dbReference type="Google" id="ProtNLM"/>
    </source>
</evidence>
<reference evidence="1 2" key="1">
    <citation type="journal article" date="2015" name="ISME J.">
        <title>Genomic and phenotypic differentiation among Methanosarcina mazei populations from Columbia River sediment.</title>
        <authorList>
            <person name="Youngblut N.D."/>
            <person name="Wirth J.S."/>
            <person name="Henriksen J.R."/>
            <person name="Smith M."/>
            <person name="Simon H."/>
            <person name="Metcalf W.W."/>
            <person name="Whitaker R.J."/>
        </authorList>
    </citation>
    <scope>NUCLEOTIDE SEQUENCE [LARGE SCALE GENOMIC DNA]</scope>
    <source>
        <strain evidence="1 2">3.F.A.1A.1</strain>
    </source>
</reference>
<dbReference type="Gene3D" id="3.40.50.2000">
    <property type="entry name" value="Glycogen Phosphorylase B"/>
    <property type="match status" value="1"/>
</dbReference>
<sequence length="361" mass="41514">MRIMIDMGHPAHVHLFKNFIRELQKRGHHVLVTARDKEVTIDLLKVYNIEHIVVGKIGNSKIDLLREWIIRDYKILRIAKKFNPDVLMGMSNPCAAHISWILGKRSILLDDTEHASFTHKITYPFADVICTPSCYRKDLGGKQVRYNGSHDLAYLHPNYYTPNPDVLNELGLKKDDTLIILRFISWNASHDAGQYGIMDKAKFVHELEKYGKVLITSEAKLSPEFEKYRIKISPQKLHDLLYYSSLYIGEGGTTASESATLGTHAIHISTTAKHCGVFDELHKYELMWTFDDENGSIELAKELLSKPNLWKLGKEKRNLLIKDHISVTDFMIWLLENYPESVSVIKQTPNFQNEFSSGEFL</sequence>
<comment type="caution">
    <text evidence="1">The sequence shown here is derived from an EMBL/GenBank/DDBJ whole genome shotgun (WGS) entry which is preliminary data.</text>
</comment>
<dbReference type="Proteomes" id="UP000034399">
    <property type="component" value="Unassembled WGS sequence"/>
</dbReference>
<dbReference type="AlphaFoldDB" id="A0A0F8DLD2"/>
<evidence type="ECO:0000313" key="2">
    <source>
        <dbReference type="Proteomes" id="UP000034399"/>
    </source>
</evidence>
<dbReference type="SUPFAM" id="SSF53756">
    <property type="entry name" value="UDP-Glycosyltransferase/glycogen phosphorylase"/>
    <property type="match status" value="1"/>
</dbReference>
<dbReference type="PATRIC" id="fig|2209.61.peg.350"/>
<organism evidence="1 2">
    <name type="scientific">Methanosarcina mazei</name>
    <name type="common">Methanosarcina frisia</name>
    <dbReference type="NCBI Taxonomy" id="2209"/>
    <lineage>
        <taxon>Archaea</taxon>
        <taxon>Methanobacteriati</taxon>
        <taxon>Methanobacteriota</taxon>
        <taxon>Stenosarchaea group</taxon>
        <taxon>Methanomicrobia</taxon>
        <taxon>Methanosarcinales</taxon>
        <taxon>Methanosarcinaceae</taxon>
        <taxon>Methanosarcina</taxon>
    </lineage>
</organism>
<dbReference type="PANTHER" id="PTHR39662">
    <property type="entry name" value="DUF354 DOMAIN-CONTAINING PROTEIN-RELATED"/>
    <property type="match status" value="1"/>
</dbReference>
<gene>
    <name evidence="1" type="ORF">DU52_01575</name>
</gene>
<accession>A0A0F8DLD2</accession>
<dbReference type="InterPro" id="IPR007152">
    <property type="entry name" value="DUF354"/>
</dbReference>
<protein>
    <recommendedName>
        <fullName evidence="3">DUF354 domain-containing protein</fullName>
    </recommendedName>
</protein>
<dbReference type="Pfam" id="PF04007">
    <property type="entry name" value="DUF354"/>
    <property type="match status" value="1"/>
</dbReference>
<dbReference type="PIRSF" id="PIRSF005357">
    <property type="entry name" value="UCP005357"/>
    <property type="match status" value="1"/>
</dbReference>